<evidence type="ECO:0000256" key="7">
    <source>
        <dbReference type="SAM" id="MobiDB-lite"/>
    </source>
</evidence>
<dbReference type="GO" id="GO:0036503">
    <property type="term" value="P:ERAD pathway"/>
    <property type="evidence" value="ECO:0007669"/>
    <property type="project" value="UniProtKB-ARBA"/>
</dbReference>
<dbReference type="InterPro" id="IPR036026">
    <property type="entry name" value="Seven-hairpin_glycosidases"/>
</dbReference>
<dbReference type="EC" id="3.2.1.-" evidence="6"/>
<dbReference type="InterPro" id="IPR012341">
    <property type="entry name" value="6hp_glycosidase-like_sf"/>
</dbReference>
<evidence type="ECO:0000256" key="1">
    <source>
        <dbReference type="ARBA" id="ARBA00001913"/>
    </source>
</evidence>
<accession>A0A8H7PJW5</accession>
<feature type="compositionally biased region" description="Basic and acidic residues" evidence="7">
    <location>
        <begin position="18"/>
        <end position="31"/>
    </location>
</feature>
<feature type="non-terminal residue" evidence="8">
    <location>
        <position position="1"/>
    </location>
</feature>
<dbReference type="PRINTS" id="PR00747">
    <property type="entry name" value="GLYHDRLASE47"/>
</dbReference>
<dbReference type="GO" id="GO:0005783">
    <property type="term" value="C:endoplasmic reticulum"/>
    <property type="evidence" value="ECO:0007669"/>
    <property type="project" value="TreeGrafter"/>
</dbReference>
<dbReference type="InterPro" id="IPR001382">
    <property type="entry name" value="Glyco_hydro_47"/>
</dbReference>
<sequence length="299" mass="33832">PQPEFLVSEITQLTPTEYPDHFVLDQPEKTEYNQSYFPEPEPEPEQPPPVVESNLLGSKSFTSQLPRIQHTFTRETEEQTALLKSRRDSVKDGFRHAWKGYKTYAMGHDELKPVSNQAYDPFGGWGATIADALSTMQVMELYDEFDEAVDGIVKTNFSMSSNHDISTFETIIRYLGGFLSAYELSGDQRLLRKAEEVGQVVIDAFDTKFGLPYHRWNIAKYVDQGEILHTGDQRYAKKVSLRITRLGAQQIIDYLSSLGKEQGVHIPYLFPFAMDIGTGKFTTAQSSFGAMGDSAFEVR</sequence>
<dbReference type="PANTHER" id="PTHR11742">
    <property type="entry name" value="MANNOSYL-OLIGOSACCHARIDE ALPHA-1,2-MANNOSIDASE-RELATED"/>
    <property type="match status" value="1"/>
</dbReference>
<dbReference type="GO" id="GO:0004571">
    <property type="term" value="F:mannosyl-oligosaccharide 1,2-alpha-mannosidase activity"/>
    <property type="evidence" value="ECO:0007669"/>
    <property type="project" value="InterPro"/>
</dbReference>
<dbReference type="GO" id="GO:0005509">
    <property type="term" value="F:calcium ion binding"/>
    <property type="evidence" value="ECO:0007669"/>
    <property type="project" value="InterPro"/>
</dbReference>
<evidence type="ECO:0000256" key="4">
    <source>
        <dbReference type="ARBA" id="ARBA00022801"/>
    </source>
</evidence>
<keyword evidence="4 6" id="KW-0378">Hydrolase</keyword>
<reference evidence="8" key="1">
    <citation type="submission" date="2020-12" db="EMBL/GenBank/DDBJ databases">
        <title>Metabolic potential, ecology and presence of endohyphal bacteria is reflected in genomic diversity of Mucoromycotina.</title>
        <authorList>
            <person name="Muszewska A."/>
            <person name="Okrasinska A."/>
            <person name="Steczkiewicz K."/>
            <person name="Drgas O."/>
            <person name="Orlowska M."/>
            <person name="Perlinska-Lenart U."/>
            <person name="Aleksandrzak-Piekarczyk T."/>
            <person name="Szatraj K."/>
            <person name="Zielenkiewicz U."/>
            <person name="Pilsyk S."/>
            <person name="Malc E."/>
            <person name="Mieczkowski P."/>
            <person name="Kruszewska J.S."/>
            <person name="Biernat P."/>
            <person name="Pawlowska J."/>
        </authorList>
    </citation>
    <scope>NUCLEOTIDE SEQUENCE</scope>
    <source>
        <strain evidence="8">WA0000067209</strain>
    </source>
</reference>
<name>A0A8H7PJW5_MORIS</name>
<dbReference type="Proteomes" id="UP000654370">
    <property type="component" value="Unassembled WGS sequence"/>
</dbReference>
<evidence type="ECO:0000256" key="5">
    <source>
        <dbReference type="ARBA" id="ARBA00023157"/>
    </source>
</evidence>
<dbReference type="Pfam" id="PF01532">
    <property type="entry name" value="Glyco_hydro_47"/>
    <property type="match status" value="1"/>
</dbReference>
<feature type="region of interest" description="Disordered" evidence="7">
    <location>
        <begin position="16"/>
        <end position="53"/>
    </location>
</feature>
<keyword evidence="5" id="KW-1015">Disulfide bond</keyword>
<comment type="pathway">
    <text evidence="2">Protein modification; protein glycosylation.</text>
</comment>
<evidence type="ECO:0000256" key="6">
    <source>
        <dbReference type="RuleBase" id="RU361193"/>
    </source>
</evidence>
<evidence type="ECO:0000313" key="9">
    <source>
        <dbReference type="Proteomes" id="UP000654370"/>
    </source>
</evidence>
<dbReference type="GO" id="GO:0005975">
    <property type="term" value="P:carbohydrate metabolic process"/>
    <property type="evidence" value="ECO:0007669"/>
    <property type="project" value="InterPro"/>
</dbReference>
<comment type="caution">
    <text evidence="8">The sequence shown here is derived from an EMBL/GenBank/DDBJ whole genome shotgun (WGS) entry which is preliminary data.</text>
</comment>
<dbReference type="PANTHER" id="PTHR11742:SF103">
    <property type="entry name" value="ENDOPLASMIC RETICULUM MANNOSIDASE MNL2-RELATED"/>
    <property type="match status" value="1"/>
</dbReference>
<organism evidence="8 9">
    <name type="scientific">Mortierella isabellina</name>
    <name type="common">Filamentous fungus</name>
    <name type="synonym">Umbelopsis isabellina</name>
    <dbReference type="NCBI Taxonomy" id="91625"/>
    <lineage>
        <taxon>Eukaryota</taxon>
        <taxon>Fungi</taxon>
        <taxon>Fungi incertae sedis</taxon>
        <taxon>Mucoromycota</taxon>
        <taxon>Mucoromycotina</taxon>
        <taxon>Umbelopsidomycetes</taxon>
        <taxon>Umbelopsidales</taxon>
        <taxon>Umbelopsidaceae</taxon>
        <taxon>Umbelopsis</taxon>
    </lineage>
</organism>
<comment type="cofactor">
    <cofactor evidence="1">
        <name>Ca(2+)</name>
        <dbReference type="ChEBI" id="CHEBI:29108"/>
    </cofactor>
</comment>
<dbReference type="SUPFAM" id="SSF48225">
    <property type="entry name" value="Seven-hairpin glycosidases"/>
    <property type="match status" value="1"/>
</dbReference>
<evidence type="ECO:0000256" key="2">
    <source>
        <dbReference type="ARBA" id="ARBA00004922"/>
    </source>
</evidence>
<proteinExistence type="inferred from homology"/>
<protein>
    <recommendedName>
        <fullName evidence="6">alpha-1,2-Mannosidase</fullName>
        <ecNumber evidence="6">3.2.1.-</ecNumber>
    </recommendedName>
</protein>
<keyword evidence="9" id="KW-1185">Reference proteome</keyword>
<dbReference type="GO" id="GO:0016020">
    <property type="term" value="C:membrane"/>
    <property type="evidence" value="ECO:0007669"/>
    <property type="project" value="InterPro"/>
</dbReference>
<dbReference type="OrthoDB" id="8118055at2759"/>
<dbReference type="InterPro" id="IPR050749">
    <property type="entry name" value="Glycosyl_Hydrolase_47"/>
</dbReference>
<dbReference type="AlphaFoldDB" id="A0A8H7PJW5"/>
<evidence type="ECO:0000313" key="8">
    <source>
        <dbReference type="EMBL" id="KAG2175377.1"/>
    </source>
</evidence>
<comment type="similarity">
    <text evidence="3 6">Belongs to the glycosyl hydrolase 47 family.</text>
</comment>
<evidence type="ECO:0000256" key="3">
    <source>
        <dbReference type="ARBA" id="ARBA00007658"/>
    </source>
</evidence>
<keyword evidence="6" id="KW-0326">Glycosidase</keyword>
<dbReference type="EMBL" id="JAEPQZ010000011">
    <property type="protein sequence ID" value="KAG2175377.1"/>
    <property type="molecule type" value="Genomic_DNA"/>
</dbReference>
<gene>
    <name evidence="8" type="ORF">INT43_001024</name>
</gene>
<dbReference type="Gene3D" id="1.50.10.10">
    <property type="match status" value="1"/>
</dbReference>